<gene>
    <name evidence="2" type="ORF">DPMN_045940</name>
</gene>
<dbReference type="Proteomes" id="UP000828390">
    <property type="component" value="Unassembled WGS sequence"/>
</dbReference>
<evidence type="ECO:0000256" key="1">
    <source>
        <dbReference type="SAM" id="MobiDB-lite"/>
    </source>
</evidence>
<comment type="caution">
    <text evidence="2">The sequence shown here is derived from an EMBL/GenBank/DDBJ whole genome shotgun (WGS) entry which is preliminary data.</text>
</comment>
<dbReference type="AlphaFoldDB" id="A0A9D4D5X6"/>
<reference evidence="2" key="2">
    <citation type="submission" date="2020-11" db="EMBL/GenBank/DDBJ databases">
        <authorList>
            <person name="McCartney M.A."/>
            <person name="Auch B."/>
            <person name="Kono T."/>
            <person name="Mallez S."/>
            <person name="Becker A."/>
            <person name="Gohl D.M."/>
            <person name="Silverstein K.A.T."/>
            <person name="Koren S."/>
            <person name="Bechman K.B."/>
            <person name="Herman A."/>
            <person name="Abrahante J.E."/>
            <person name="Garbe J."/>
        </authorList>
    </citation>
    <scope>NUCLEOTIDE SEQUENCE</scope>
    <source>
        <strain evidence="2">Duluth1</strain>
        <tissue evidence="2">Whole animal</tissue>
    </source>
</reference>
<evidence type="ECO:0000313" key="3">
    <source>
        <dbReference type="Proteomes" id="UP000828390"/>
    </source>
</evidence>
<accession>A0A9D4D5X6</accession>
<reference evidence="2" key="1">
    <citation type="journal article" date="2019" name="bioRxiv">
        <title>The Genome of the Zebra Mussel, Dreissena polymorpha: A Resource for Invasive Species Research.</title>
        <authorList>
            <person name="McCartney M.A."/>
            <person name="Auch B."/>
            <person name="Kono T."/>
            <person name="Mallez S."/>
            <person name="Zhang Y."/>
            <person name="Obille A."/>
            <person name="Becker A."/>
            <person name="Abrahante J.E."/>
            <person name="Garbe J."/>
            <person name="Badalamenti J.P."/>
            <person name="Herman A."/>
            <person name="Mangelson H."/>
            <person name="Liachko I."/>
            <person name="Sullivan S."/>
            <person name="Sone E.D."/>
            <person name="Koren S."/>
            <person name="Silverstein K.A.T."/>
            <person name="Beckman K.B."/>
            <person name="Gohl D.M."/>
        </authorList>
    </citation>
    <scope>NUCLEOTIDE SEQUENCE</scope>
    <source>
        <strain evidence="2">Duluth1</strain>
        <tissue evidence="2">Whole animal</tissue>
    </source>
</reference>
<protein>
    <submittedName>
        <fullName evidence="2">Uncharacterized protein</fullName>
    </submittedName>
</protein>
<feature type="compositionally biased region" description="Polar residues" evidence="1">
    <location>
        <begin position="37"/>
        <end position="47"/>
    </location>
</feature>
<name>A0A9D4D5X6_DREPO</name>
<feature type="compositionally biased region" description="Polar residues" evidence="1">
    <location>
        <begin position="1"/>
        <end position="11"/>
    </location>
</feature>
<proteinExistence type="predicted"/>
<feature type="region of interest" description="Disordered" evidence="1">
    <location>
        <begin position="1"/>
        <end position="54"/>
    </location>
</feature>
<feature type="compositionally biased region" description="Basic and acidic residues" evidence="1">
    <location>
        <begin position="17"/>
        <end position="31"/>
    </location>
</feature>
<organism evidence="2 3">
    <name type="scientific">Dreissena polymorpha</name>
    <name type="common">Zebra mussel</name>
    <name type="synonym">Mytilus polymorpha</name>
    <dbReference type="NCBI Taxonomy" id="45954"/>
    <lineage>
        <taxon>Eukaryota</taxon>
        <taxon>Metazoa</taxon>
        <taxon>Spiralia</taxon>
        <taxon>Lophotrochozoa</taxon>
        <taxon>Mollusca</taxon>
        <taxon>Bivalvia</taxon>
        <taxon>Autobranchia</taxon>
        <taxon>Heteroconchia</taxon>
        <taxon>Euheterodonta</taxon>
        <taxon>Imparidentia</taxon>
        <taxon>Neoheterodontei</taxon>
        <taxon>Myida</taxon>
        <taxon>Dreissenoidea</taxon>
        <taxon>Dreissenidae</taxon>
        <taxon>Dreissena</taxon>
    </lineage>
</organism>
<sequence>MPRSTGLQVLQPQGVDISRDASESCGKTRKEGKCKHQQNTSRMSESTRSLHRSK</sequence>
<dbReference type="EMBL" id="JAIWYP010000011">
    <property type="protein sequence ID" value="KAH3739290.1"/>
    <property type="molecule type" value="Genomic_DNA"/>
</dbReference>
<evidence type="ECO:0000313" key="2">
    <source>
        <dbReference type="EMBL" id="KAH3739290.1"/>
    </source>
</evidence>
<keyword evidence="3" id="KW-1185">Reference proteome</keyword>